<evidence type="ECO:0000313" key="3">
    <source>
        <dbReference type="Proteomes" id="UP000254235"/>
    </source>
</evidence>
<dbReference type="GeneID" id="78570288"/>
<gene>
    <name evidence="2" type="ORF">NCTC13043_00559</name>
</gene>
<sequence length="192" mass="22565">MKKVNILIIFSLGWIVGLILSDLNFFFYDNKFNIFELLYFICNALLTIYIAYIISQSIESKKGEKGIIIEKANEIDELLKDLQNKFVERNGKYTINNLTIVGQSKVINMIINQTRKSVKKYYKDIEDSDDFKQINIRKLVRICTNSQPGKEDVIKCENDIWTYSPDKYVEIINELQRLRELCYLNKLVLNKA</sequence>
<proteinExistence type="predicted"/>
<feature type="transmembrane region" description="Helical" evidence="1">
    <location>
        <begin position="7"/>
        <end position="28"/>
    </location>
</feature>
<keyword evidence="1" id="KW-1133">Transmembrane helix</keyword>
<dbReference type="EMBL" id="UGTP01000001">
    <property type="protein sequence ID" value="SUC11703.1"/>
    <property type="molecule type" value="Genomic_DNA"/>
</dbReference>
<reference evidence="2 3" key="1">
    <citation type="submission" date="2018-06" db="EMBL/GenBank/DDBJ databases">
        <authorList>
            <consortium name="Pathogen Informatics"/>
            <person name="Doyle S."/>
        </authorList>
    </citation>
    <scope>NUCLEOTIDE SEQUENCE [LARGE SCALE GENOMIC DNA]</scope>
    <source>
        <strain evidence="2 3">NCTC13043</strain>
    </source>
</reference>
<feature type="transmembrane region" description="Helical" evidence="1">
    <location>
        <begin position="34"/>
        <end position="55"/>
    </location>
</feature>
<dbReference type="Proteomes" id="UP000254235">
    <property type="component" value="Unassembled WGS sequence"/>
</dbReference>
<dbReference type="AlphaFoldDB" id="A0A379EZS7"/>
<organism evidence="2 3">
    <name type="scientific">Prevotella pallens</name>
    <dbReference type="NCBI Taxonomy" id="60133"/>
    <lineage>
        <taxon>Bacteria</taxon>
        <taxon>Pseudomonadati</taxon>
        <taxon>Bacteroidota</taxon>
        <taxon>Bacteroidia</taxon>
        <taxon>Bacteroidales</taxon>
        <taxon>Prevotellaceae</taxon>
        <taxon>Prevotella</taxon>
    </lineage>
</organism>
<evidence type="ECO:0000313" key="2">
    <source>
        <dbReference type="EMBL" id="SUC11703.1"/>
    </source>
</evidence>
<protein>
    <submittedName>
        <fullName evidence="2">Uncharacterized protein</fullName>
    </submittedName>
</protein>
<evidence type="ECO:0000256" key="1">
    <source>
        <dbReference type="SAM" id="Phobius"/>
    </source>
</evidence>
<keyword evidence="1" id="KW-0812">Transmembrane</keyword>
<dbReference type="RefSeq" id="WP_115082940.1">
    <property type="nucleotide sequence ID" value="NZ_UGTP01000001.1"/>
</dbReference>
<accession>A0A379EZS7</accession>
<name>A0A379EZS7_9BACT</name>
<keyword evidence="1" id="KW-0472">Membrane</keyword>